<dbReference type="InterPro" id="IPR016186">
    <property type="entry name" value="C-type_lectin-like/link_sf"/>
</dbReference>
<comment type="caution">
    <text evidence="5">The sequence shown here is derived from an EMBL/GenBank/DDBJ whole genome shotgun (WGS) entry which is preliminary data.</text>
</comment>
<dbReference type="InterPro" id="IPR016187">
    <property type="entry name" value="CTDL_fold"/>
</dbReference>
<feature type="compositionally biased region" description="Polar residues" evidence="2">
    <location>
        <begin position="299"/>
        <end position="311"/>
    </location>
</feature>
<dbReference type="SUPFAM" id="SSF56436">
    <property type="entry name" value="C-type lectin-like"/>
    <property type="match status" value="2"/>
</dbReference>
<evidence type="ECO:0000259" key="4">
    <source>
        <dbReference type="PROSITE" id="PS50041"/>
    </source>
</evidence>
<evidence type="ECO:0000256" key="3">
    <source>
        <dbReference type="SAM" id="SignalP"/>
    </source>
</evidence>
<gene>
    <name evidence="5" type="ORF">WMY93_026267</name>
</gene>
<feature type="region of interest" description="Disordered" evidence="2">
    <location>
        <begin position="289"/>
        <end position="313"/>
    </location>
</feature>
<dbReference type="PROSITE" id="PS00615">
    <property type="entry name" value="C_TYPE_LECTIN_1"/>
    <property type="match status" value="1"/>
</dbReference>
<protein>
    <recommendedName>
        <fullName evidence="4">C-type lectin domain-containing protein</fullName>
    </recommendedName>
</protein>
<dbReference type="AlphaFoldDB" id="A0AAW0N786"/>
<proteinExistence type="predicted"/>
<evidence type="ECO:0000313" key="5">
    <source>
        <dbReference type="EMBL" id="KAK7886646.1"/>
    </source>
</evidence>
<dbReference type="PANTHER" id="PTHR45784">
    <property type="entry name" value="C-TYPE LECTIN DOMAIN FAMILY 20 MEMBER A-RELATED"/>
    <property type="match status" value="1"/>
</dbReference>
<dbReference type="EMBL" id="JBBPFD010000019">
    <property type="protein sequence ID" value="KAK7886646.1"/>
    <property type="molecule type" value="Genomic_DNA"/>
</dbReference>
<dbReference type="InterPro" id="IPR001304">
    <property type="entry name" value="C-type_lectin-like"/>
</dbReference>
<dbReference type="Pfam" id="PF00059">
    <property type="entry name" value="Lectin_C"/>
    <property type="match status" value="2"/>
</dbReference>
<accession>A0AAW0N786</accession>
<organism evidence="5 6">
    <name type="scientific">Mugilogobius chulae</name>
    <name type="common">yellowstripe goby</name>
    <dbReference type="NCBI Taxonomy" id="88201"/>
    <lineage>
        <taxon>Eukaryota</taxon>
        <taxon>Metazoa</taxon>
        <taxon>Chordata</taxon>
        <taxon>Craniata</taxon>
        <taxon>Vertebrata</taxon>
        <taxon>Euteleostomi</taxon>
        <taxon>Actinopterygii</taxon>
        <taxon>Neopterygii</taxon>
        <taxon>Teleostei</taxon>
        <taxon>Neoteleostei</taxon>
        <taxon>Acanthomorphata</taxon>
        <taxon>Gobiaria</taxon>
        <taxon>Gobiiformes</taxon>
        <taxon>Gobioidei</taxon>
        <taxon>Gobiidae</taxon>
        <taxon>Gobionellinae</taxon>
        <taxon>Mugilogobius</taxon>
    </lineage>
</organism>
<feature type="chain" id="PRO_5043833263" description="C-type lectin domain-containing protein" evidence="3">
    <location>
        <begin position="23"/>
        <end position="361"/>
    </location>
</feature>
<dbReference type="InterPro" id="IPR018378">
    <property type="entry name" value="C-type_lectin_CS"/>
</dbReference>
<dbReference type="PANTHER" id="PTHR45784:SF3">
    <property type="entry name" value="C-TYPE LECTIN DOMAIN FAMILY 4 MEMBER K-LIKE-RELATED"/>
    <property type="match status" value="1"/>
</dbReference>
<keyword evidence="3" id="KW-0732">Signal</keyword>
<dbReference type="SMART" id="SM00034">
    <property type="entry name" value="CLECT"/>
    <property type="match status" value="2"/>
</dbReference>
<feature type="domain" description="C-type lectin" evidence="4">
    <location>
        <begin position="26"/>
        <end position="134"/>
    </location>
</feature>
<dbReference type="Proteomes" id="UP001460270">
    <property type="component" value="Unassembled WGS sequence"/>
</dbReference>
<keyword evidence="6" id="KW-1185">Reference proteome</keyword>
<evidence type="ECO:0000313" key="6">
    <source>
        <dbReference type="Proteomes" id="UP001460270"/>
    </source>
</evidence>
<dbReference type="PROSITE" id="PS50041">
    <property type="entry name" value="C_TYPE_LECTIN_2"/>
    <property type="match status" value="2"/>
</dbReference>
<keyword evidence="1" id="KW-1015">Disulfide bond</keyword>
<feature type="compositionally biased region" description="Low complexity" evidence="2">
    <location>
        <begin position="289"/>
        <end position="298"/>
    </location>
</feature>
<sequence length="361" mass="40955">MLLNSKFICLLFISGFTIFSQGFSEFHLINVTKSYADAKSYCREMYTDLATINNFSEMNALINLVSGKADRAWIGLEIAENRTWHWSLPAYPLDFTNWRDGTPQENDQDSCAAMDENGKWFESNCTDRRSFVCHSDEGSHIFVSHTKTWRDAQKYCRDLLTDLVSIQSPKENAIVSNMSQNVWIGLFKDPWKWSDGRNSSFRYWVNSQPNYLDGQDCVTVVFKNKGKWNDLKCTGRRKFICQGAYKGTTTIKTTTQGTAIVTYVGTHFNITSEAVTLTIHFTVDKNSTNVSTTASSTTEGPSASPNMSQPVTLAPHSKTPGNFVLIQQNLTWVEAIIYCRRNYIDLIHIPTEEIQVKVAET</sequence>
<evidence type="ECO:0000256" key="2">
    <source>
        <dbReference type="SAM" id="MobiDB-lite"/>
    </source>
</evidence>
<feature type="domain" description="C-type lectin" evidence="4">
    <location>
        <begin position="135"/>
        <end position="242"/>
    </location>
</feature>
<evidence type="ECO:0000256" key="1">
    <source>
        <dbReference type="ARBA" id="ARBA00023157"/>
    </source>
</evidence>
<name>A0AAW0N786_9GOBI</name>
<dbReference type="Gene3D" id="3.10.100.10">
    <property type="entry name" value="Mannose-Binding Protein A, subunit A"/>
    <property type="match status" value="2"/>
</dbReference>
<reference evidence="6" key="1">
    <citation type="submission" date="2024-04" db="EMBL/GenBank/DDBJ databases">
        <title>Salinicola lusitanus LLJ914,a marine bacterium isolated from the Okinawa Trough.</title>
        <authorList>
            <person name="Li J."/>
        </authorList>
    </citation>
    <scope>NUCLEOTIDE SEQUENCE [LARGE SCALE GENOMIC DNA]</scope>
</reference>
<feature type="signal peptide" evidence="3">
    <location>
        <begin position="1"/>
        <end position="22"/>
    </location>
</feature>